<dbReference type="GO" id="GO:0051213">
    <property type="term" value="F:dioxygenase activity"/>
    <property type="evidence" value="ECO:0007669"/>
    <property type="project" value="UniProtKB-KW"/>
</dbReference>
<gene>
    <name evidence="2" type="ORF">JOF36_002360</name>
</gene>
<dbReference type="InterPro" id="IPR027450">
    <property type="entry name" value="AlkB-like"/>
</dbReference>
<feature type="domain" description="Fe2OG dioxygenase" evidence="1">
    <location>
        <begin position="41"/>
        <end position="137"/>
    </location>
</feature>
<accession>A0ABS4VRX5</accession>
<evidence type="ECO:0000313" key="3">
    <source>
        <dbReference type="Proteomes" id="UP001519295"/>
    </source>
</evidence>
<reference evidence="2 3" key="1">
    <citation type="submission" date="2021-03" db="EMBL/GenBank/DDBJ databases">
        <title>Sequencing the genomes of 1000 actinobacteria strains.</title>
        <authorList>
            <person name="Klenk H.-P."/>
        </authorList>
    </citation>
    <scope>NUCLEOTIDE SEQUENCE [LARGE SCALE GENOMIC DNA]</scope>
    <source>
        <strain evidence="2 3">DSM 45256</strain>
    </source>
</reference>
<dbReference type="InterPro" id="IPR032854">
    <property type="entry name" value="ALKBH3"/>
</dbReference>
<dbReference type="RefSeq" id="WP_210026734.1">
    <property type="nucleotide sequence ID" value="NZ_JAGINU010000001.1"/>
</dbReference>
<protein>
    <submittedName>
        <fullName evidence="2">Alkylated DNA repair dioxygenase AlkB</fullName>
    </submittedName>
</protein>
<dbReference type="PROSITE" id="PS51471">
    <property type="entry name" value="FE2OG_OXY"/>
    <property type="match status" value="1"/>
</dbReference>
<keyword evidence="3" id="KW-1185">Reference proteome</keyword>
<dbReference type="InterPro" id="IPR037151">
    <property type="entry name" value="AlkB-like_sf"/>
</dbReference>
<dbReference type="Pfam" id="PF13532">
    <property type="entry name" value="2OG-FeII_Oxy_2"/>
    <property type="match status" value="1"/>
</dbReference>
<evidence type="ECO:0000259" key="1">
    <source>
        <dbReference type="PROSITE" id="PS51471"/>
    </source>
</evidence>
<dbReference type="PANTHER" id="PTHR31212">
    <property type="entry name" value="ALPHA-KETOGLUTARATE-DEPENDENT DIOXYGENASE ALKB HOMOLOG 3"/>
    <property type="match status" value="1"/>
</dbReference>
<sequence length="147" mass="15752">MYDRIVDEPRLTHRWLLAEGESAPRRLREMAAELGEHYGVGFSQIGANLYRDGADGVAWHGDRVARERPEAVVALVSLGATRPLRLRPTGGGASVAFPLASGALLVMGGTCQRTWQHSVPKTAASGPRISVQFRHLYPGAPGVPSSA</sequence>
<dbReference type="SUPFAM" id="SSF51197">
    <property type="entry name" value="Clavaminate synthase-like"/>
    <property type="match status" value="1"/>
</dbReference>
<dbReference type="PANTHER" id="PTHR31212:SF4">
    <property type="entry name" value="ALPHA-KETOGLUTARATE-DEPENDENT DIOXYGENASE ALKB HOMOLOG 3"/>
    <property type="match status" value="1"/>
</dbReference>
<evidence type="ECO:0000313" key="2">
    <source>
        <dbReference type="EMBL" id="MBP2366664.1"/>
    </source>
</evidence>
<comment type="caution">
    <text evidence="2">The sequence shown here is derived from an EMBL/GenBank/DDBJ whole genome shotgun (WGS) entry which is preliminary data.</text>
</comment>
<organism evidence="2 3">
    <name type="scientific">Pseudonocardia parietis</name>
    <dbReference type="NCBI Taxonomy" id="570936"/>
    <lineage>
        <taxon>Bacteria</taxon>
        <taxon>Bacillati</taxon>
        <taxon>Actinomycetota</taxon>
        <taxon>Actinomycetes</taxon>
        <taxon>Pseudonocardiales</taxon>
        <taxon>Pseudonocardiaceae</taxon>
        <taxon>Pseudonocardia</taxon>
    </lineage>
</organism>
<dbReference type="Proteomes" id="UP001519295">
    <property type="component" value="Unassembled WGS sequence"/>
</dbReference>
<keyword evidence="2" id="KW-0560">Oxidoreductase</keyword>
<dbReference type="InterPro" id="IPR005123">
    <property type="entry name" value="Oxoglu/Fe-dep_dioxygenase_dom"/>
</dbReference>
<name>A0ABS4VRX5_9PSEU</name>
<keyword evidence="2" id="KW-0223">Dioxygenase</keyword>
<proteinExistence type="predicted"/>
<dbReference type="EMBL" id="JAGINU010000001">
    <property type="protein sequence ID" value="MBP2366664.1"/>
    <property type="molecule type" value="Genomic_DNA"/>
</dbReference>
<dbReference type="Gene3D" id="2.60.120.590">
    <property type="entry name" value="Alpha-ketoglutarate-dependent dioxygenase AlkB-like"/>
    <property type="match status" value="1"/>
</dbReference>